<keyword evidence="3" id="KW-0456">Lyase</keyword>
<evidence type="ECO:0000256" key="5">
    <source>
        <dbReference type="ARBA" id="ARBA00048082"/>
    </source>
</evidence>
<evidence type="ECO:0000313" key="8">
    <source>
        <dbReference type="Proteomes" id="UP000249619"/>
    </source>
</evidence>
<protein>
    <recommendedName>
        <fullName evidence="1">D-lactate dehydratase</fullName>
        <ecNumber evidence="1">4.2.1.130</ecNumber>
    </recommendedName>
</protein>
<keyword evidence="2" id="KW-0346">Stress response</keyword>
<dbReference type="EC" id="4.2.1.130" evidence="1"/>
<comment type="catalytic activity">
    <reaction evidence="5">
        <text>methylglyoxal + H2O = (R)-lactate + H(+)</text>
        <dbReference type="Rhea" id="RHEA:27754"/>
        <dbReference type="ChEBI" id="CHEBI:15377"/>
        <dbReference type="ChEBI" id="CHEBI:15378"/>
        <dbReference type="ChEBI" id="CHEBI:16004"/>
        <dbReference type="ChEBI" id="CHEBI:17158"/>
        <dbReference type="EC" id="4.2.1.130"/>
    </reaction>
</comment>
<dbReference type="AlphaFoldDB" id="A0A364MTB1"/>
<comment type="caution">
    <text evidence="7">The sequence shown here is derived from an EMBL/GenBank/DDBJ whole genome shotgun (WGS) entry which is preliminary data.</text>
</comment>
<organism evidence="7 8">
    <name type="scientific">Stemphylium lycopersici</name>
    <name type="common">Tomato gray leaf spot disease fungus</name>
    <name type="synonym">Thyrospora lycopersici</name>
    <dbReference type="NCBI Taxonomy" id="183478"/>
    <lineage>
        <taxon>Eukaryota</taxon>
        <taxon>Fungi</taxon>
        <taxon>Dikarya</taxon>
        <taxon>Ascomycota</taxon>
        <taxon>Pezizomycotina</taxon>
        <taxon>Dothideomycetes</taxon>
        <taxon>Pleosporomycetidae</taxon>
        <taxon>Pleosporales</taxon>
        <taxon>Pleosporineae</taxon>
        <taxon>Pleosporaceae</taxon>
        <taxon>Stemphylium</taxon>
    </lineage>
</organism>
<proteinExistence type="inferred from homology"/>
<dbReference type="PANTHER" id="PTHR48094:SF11">
    <property type="entry name" value="GLUTATHIONE-INDEPENDENT GLYOXALASE HSP31-RELATED"/>
    <property type="match status" value="1"/>
</dbReference>
<dbReference type="SUPFAM" id="SSF52317">
    <property type="entry name" value="Class I glutamine amidotransferase-like"/>
    <property type="match status" value="1"/>
</dbReference>
<evidence type="ECO:0000256" key="1">
    <source>
        <dbReference type="ARBA" id="ARBA00013134"/>
    </source>
</evidence>
<dbReference type="PANTHER" id="PTHR48094">
    <property type="entry name" value="PROTEIN/NUCLEIC ACID DEGLYCASE DJ-1-RELATED"/>
    <property type="match status" value="1"/>
</dbReference>
<sequence>MSAHAKLLVVLTSQDILPTREKTKTGWYLPELVHPYNILKSHVEMVFASPKGGEAPIDPYSIEDSKTDEACTRFLKENEAVWKDTKRLETMLDRIDEFVGIFFVGGHGPMFDLAADSTSHLLIQKFYESGKIVSAVCHGPAALVNVKLSDGTYLVKDQRVTGFSNAEEDVYNFTDAMPFLLEDELKSHGGMYEKADQPFGAKVVISGKYGNLVTGQNPPSAAVIGESLLDVIQKQRG</sequence>
<dbReference type="GO" id="GO:0019172">
    <property type="term" value="F:glyoxalase III activity"/>
    <property type="evidence" value="ECO:0007669"/>
    <property type="project" value="UniProtKB-EC"/>
</dbReference>
<dbReference type="GO" id="GO:0005737">
    <property type="term" value="C:cytoplasm"/>
    <property type="evidence" value="ECO:0007669"/>
    <property type="project" value="TreeGrafter"/>
</dbReference>
<dbReference type="OrthoDB" id="543156at2759"/>
<feature type="domain" description="DJ-1/PfpI" evidence="6">
    <location>
        <begin position="95"/>
        <end position="223"/>
    </location>
</feature>
<evidence type="ECO:0000313" key="7">
    <source>
        <dbReference type="EMBL" id="RAR02383.1"/>
    </source>
</evidence>
<dbReference type="Proteomes" id="UP000249619">
    <property type="component" value="Unassembled WGS sequence"/>
</dbReference>
<dbReference type="CDD" id="cd03141">
    <property type="entry name" value="GATase1_Hsp31_like"/>
    <property type="match status" value="1"/>
</dbReference>
<keyword evidence="8" id="KW-1185">Reference proteome</keyword>
<dbReference type="InterPro" id="IPR050325">
    <property type="entry name" value="Prot/Nucl_acid_deglycase"/>
</dbReference>
<evidence type="ECO:0000256" key="3">
    <source>
        <dbReference type="ARBA" id="ARBA00023239"/>
    </source>
</evidence>
<evidence type="ECO:0000256" key="2">
    <source>
        <dbReference type="ARBA" id="ARBA00023016"/>
    </source>
</evidence>
<name>A0A364MTB1_STELY</name>
<dbReference type="EMBL" id="QGDH01000217">
    <property type="protein sequence ID" value="RAR02383.1"/>
    <property type="molecule type" value="Genomic_DNA"/>
</dbReference>
<evidence type="ECO:0000256" key="4">
    <source>
        <dbReference type="ARBA" id="ARBA00038493"/>
    </source>
</evidence>
<dbReference type="GO" id="GO:0019243">
    <property type="term" value="P:methylglyoxal catabolic process to D-lactate via S-lactoyl-glutathione"/>
    <property type="evidence" value="ECO:0007669"/>
    <property type="project" value="TreeGrafter"/>
</dbReference>
<accession>A0A364MTB1</accession>
<dbReference type="STRING" id="183478.A0A364MTB1"/>
<reference evidence="8" key="1">
    <citation type="submission" date="2018-05" db="EMBL/GenBank/DDBJ databases">
        <title>Draft genome sequence of Stemphylium lycopersici strain CIDEFI 213.</title>
        <authorList>
            <person name="Medina R."/>
            <person name="Franco M.E.E."/>
            <person name="Lucentini C.G."/>
            <person name="Saparrat M.C.N."/>
            <person name="Balatti P.A."/>
        </authorList>
    </citation>
    <scope>NUCLEOTIDE SEQUENCE [LARGE SCALE GENOMIC DNA]</scope>
    <source>
        <strain evidence="8">CIDEFI 213</strain>
    </source>
</reference>
<comment type="similarity">
    <text evidence="4">Belongs to the peptidase C56 family. HSP31-like subfamily.</text>
</comment>
<dbReference type="Pfam" id="PF01965">
    <property type="entry name" value="DJ-1_PfpI"/>
    <property type="match status" value="1"/>
</dbReference>
<dbReference type="Gene3D" id="3.40.50.880">
    <property type="match status" value="1"/>
</dbReference>
<dbReference type="InterPro" id="IPR029062">
    <property type="entry name" value="Class_I_gatase-like"/>
</dbReference>
<dbReference type="InterPro" id="IPR002818">
    <property type="entry name" value="DJ-1/PfpI"/>
</dbReference>
<evidence type="ECO:0000259" key="6">
    <source>
        <dbReference type="Pfam" id="PF01965"/>
    </source>
</evidence>
<gene>
    <name evidence="7" type="ORF">DDE83_008587</name>
</gene>